<keyword evidence="1" id="KW-0808">Transferase</keyword>
<dbReference type="PATRIC" id="fig|272944.4.peg.1442"/>
<dbReference type="Proteomes" id="UP000000816">
    <property type="component" value="Chromosome"/>
</dbReference>
<proteinExistence type="predicted"/>
<reference evidence="1 2" key="1">
    <citation type="journal article" date="2001" name="Science">
        <title>Mechanisms of evolution in Rickettsia conorii and R. prowazekii.</title>
        <authorList>
            <person name="Ogata H."/>
            <person name="Audic S."/>
            <person name="Renesto-Audiffren P."/>
            <person name="Fournier P.-E."/>
            <person name="Barbe V."/>
            <person name="Samson D."/>
            <person name="Roux V."/>
            <person name="Cossart P."/>
            <person name="Weissenbach J."/>
            <person name="Claverie J.-M."/>
            <person name="Raoult D."/>
        </authorList>
    </citation>
    <scope>NUCLEOTIDE SEQUENCE [LARGE SCALE GENOMIC DNA]</scope>
    <source>
        <strain evidence="2">ATCC VR-613 / Malish 7</strain>
    </source>
</reference>
<gene>
    <name evidence="1" type="ordered locus">RC1257</name>
</gene>
<dbReference type="HOGENOM" id="CLU_131522_0_0_5"/>
<keyword evidence="1" id="KW-0012">Acyltransferase</keyword>
<dbReference type="GO" id="GO:0016746">
    <property type="term" value="F:acyltransferase activity"/>
    <property type="evidence" value="ECO:0007669"/>
    <property type="project" value="UniProtKB-KW"/>
</dbReference>
<evidence type="ECO:0000313" key="2">
    <source>
        <dbReference type="Proteomes" id="UP000000816"/>
    </source>
</evidence>
<dbReference type="PIR" id="A97857">
    <property type="entry name" value="A97857"/>
</dbReference>
<dbReference type="AlphaFoldDB" id="Q92G66"/>
<protein>
    <submittedName>
        <fullName evidence="1">Uncharacterized protein</fullName>
    </submittedName>
</protein>
<evidence type="ECO:0000313" key="1">
    <source>
        <dbReference type="EMBL" id="AAL03795.1"/>
    </source>
</evidence>
<accession>Q92G66</accession>
<sequence length="175" mass="18249">MMFTCDNTSVNVGGNISGSNITFDLGNNKVTYTGSATPTGELIINVFYDTINAGQTGNANSRNIVLASGSTFDLSNVSSIKVFLTAQNNPFAIGQGSAYPIITTAGGNIIVGNAVSLPFNVTANEGGFVRWQITGNSFVLLTIEPTGDVTIDNIIKILINTPVGNVIVNTLVGQR</sequence>
<dbReference type="EMBL" id="AE006914">
    <property type="protein sequence ID" value="AAL03795.1"/>
    <property type="molecule type" value="Genomic_DNA"/>
</dbReference>
<organism evidence="1 2">
    <name type="scientific">Rickettsia conorii (strain ATCC VR-613 / Malish 7)</name>
    <dbReference type="NCBI Taxonomy" id="272944"/>
    <lineage>
        <taxon>Bacteria</taxon>
        <taxon>Pseudomonadati</taxon>
        <taxon>Pseudomonadota</taxon>
        <taxon>Alphaproteobacteria</taxon>
        <taxon>Rickettsiales</taxon>
        <taxon>Rickettsiaceae</taxon>
        <taxon>Rickettsieae</taxon>
        <taxon>Rickettsia</taxon>
        <taxon>spotted fever group</taxon>
    </lineage>
</organism>
<name>Q92G66_RICCN</name>
<dbReference type="KEGG" id="rco:RC1257"/>